<proteinExistence type="predicted"/>
<sequence>MLSEQEISALQDVAPSLLSEAKTASPENKAFVFSMELESHLLPGLRIRMPPSPDDNPPPFPLDLFVGIPLAELKALAHADAAERQKLIAHFGATFSPRLLRAIQHFDAHTVNYEAGFQSEPGTTSVILEDSV</sequence>
<name>A0A242MUX7_CABSO</name>
<evidence type="ECO:0000313" key="2">
    <source>
        <dbReference type="Proteomes" id="UP000194546"/>
    </source>
</evidence>
<protein>
    <submittedName>
        <fullName evidence="1">Uncharacterized protein</fullName>
    </submittedName>
</protein>
<dbReference type="Proteomes" id="UP000194546">
    <property type="component" value="Unassembled WGS sequence"/>
</dbReference>
<accession>A0A242MUX7</accession>
<dbReference type="AlphaFoldDB" id="A0A242MUX7"/>
<dbReference type="EMBL" id="NBTY01000075">
    <property type="protein sequence ID" value="OTP75238.1"/>
    <property type="molecule type" value="Genomic_DNA"/>
</dbReference>
<organism evidence="1 2">
    <name type="scientific">Caballeronia sordidicola</name>
    <name type="common">Burkholderia sordidicola</name>
    <dbReference type="NCBI Taxonomy" id="196367"/>
    <lineage>
        <taxon>Bacteria</taxon>
        <taxon>Pseudomonadati</taxon>
        <taxon>Pseudomonadota</taxon>
        <taxon>Betaproteobacteria</taxon>
        <taxon>Burkholderiales</taxon>
        <taxon>Burkholderiaceae</taxon>
        <taxon>Caballeronia</taxon>
    </lineage>
</organism>
<evidence type="ECO:0000313" key="1">
    <source>
        <dbReference type="EMBL" id="OTP75238.1"/>
    </source>
</evidence>
<gene>
    <name evidence="1" type="ORF">PAMC26510_14955</name>
</gene>
<reference evidence="1 2" key="1">
    <citation type="submission" date="2017-03" db="EMBL/GenBank/DDBJ databases">
        <title>Genome analysis of strain PAMC 26510.</title>
        <authorList>
            <person name="Oh H.-M."/>
            <person name="Yang J.-A."/>
        </authorList>
    </citation>
    <scope>NUCLEOTIDE SEQUENCE [LARGE SCALE GENOMIC DNA]</scope>
    <source>
        <strain evidence="1 2">PAMC 26510</strain>
    </source>
</reference>
<dbReference type="RefSeq" id="WP_086381703.1">
    <property type="nucleotide sequence ID" value="NZ_NBTY01000075.1"/>
</dbReference>
<comment type="caution">
    <text evidence="1">The sequence shown here is derived from an EMBL/GenBank/DDBJ whole genome shotgun (WGS) entry which is preliminary data.</text>
</comment>